<evidence type="ECO:0000256" key="7">
    <source>
        <dbReference type="HAMAP-Rule" id="MF_00536"/>
    </source>
</evidence>
<dbReference type="EMBL" id="JBHRVA010000003">
    <property type="protein sequence ID" value="MFC3303729.1"/>
    <property type="molecule type" value="Genomic_DNA"/>
</dbReference>
<comment type="pathway">
    <text evidence="7">Cofactor biosynthesis; pyridoxine 5'-phosphate biosynthesis; pyridoxine 5'-phosphate from D-erythrose 4-phosphate: step 4/5.</text>
</comment>
<comment type="similarity">
    <text evidence="7">Belongs to the PdxA family.</text>
</comment>
<reference evidence="9" key="1">
    <citation type="journal article" date="2019" name="Int. J. Syst. Evol. Microbiol.">
        <title>The Global Catalogue of Microorganisms (GCM) 10K type strain sequencing project: providing services to taxonomists for standard genome sequencing and annotation.</title>
        <authorList>
            <consortium name="The Broad Institute Genomics Platform"/>
            <consortium name="The Broad Institute Genome Sequencing Center for Infectious Disease"/>
            <person name="Wu L."/>
            <person name="Ma J."/>
        </authorList>
    </citation>
    <scope>NUCLEOTIDE SEQUENCE [LARGE SCALE GENOMIC DNA]</scope>
    <source>
        <strain evidence="9">KCTC 22245</strain>
    </source>
</reference>
<keyword evidence="1 7" id="KW-0963">Cytoplasm</keyword>
<organism evidence="8 9">
    <name type="scientific">Parvularcula lutaonensis</name>
    <dbReference type="NCBI Taxonomy" id="491923"/>
    <lineage>
        <taxon>Bacteria</taxon>
        <taxon>Pseudomonadati</taxon>
        <taxon>Pseudomonadota</taxon>
        <taxon>Alphaproteobacteria</taxon>
        <taxon>Parvularculales</taxon>
        <taxon>Parvularculaceae</taxon>
        <taxon>Parvularcula</taxon>
    </lineage>
</organism>
<dbReference type="RefSeq" id="WP_189576547.1">
    <property type="nucleotide sequence ID" value="NZ_BMXU01000002.1"/>
</dbReference>
<feature type="binding site" evidence="7">
    <location>
        <position position="304"/>
    </location>
    <ligand>
        <name>substrate</name>
    </ligand>
</feature>
<keyword evidence="7" id="KW-0170">Cobalt</keyword>
<feature type="binding site" evidence="7">
    <location>
        <position position="150"/>
    </location>
    <ligand>
        <name>substrate</name>
    </ligand>
</feature>
<dbReference type="PANTHER" id="PTHR30004:SF6">
    <property type="entry name" value="D-THREONATE 4-PHOSPHATE DEHYDROGENASE"/>
    <property type="match status" value="1"/>
</dbReference>
<dbReference type="Gene3D" id="3.40.718.10">
    <property type="entry name" value="Isopropylmalate Dehydrogenase"/>
    <property type="match status" value="1"/>
</dbReference>
<comment type="subcellular location">
    <subcellularLocation>
        <location evidence="7">Cytoplasm</location>
    </subcellularLocation>
</comment>
<evidence type="ECO:0000313" key="9">
    <source>
        <dbReference type="Proteomes" id="UP001595607"/>
    </source>
</evidence>
<keyword evidence="4 7" id="KW-0560">Oxidoreductase</keyword>
<evidence type="ECO:0000256" key="4">
    <source>
        <dbReference type="ARBA" id="ARBA00023002"/>
    </source>
</evidence>
<gene>
    <name evidence="7 8" type="primary">pdxA</name>
    <name evidence="8" type="ORF">ACFONP_13430</name>
</gene>
<keyword evidence="3 7" id="KW-0521">NADP</keyword>
<feature type="binding site" evidence="7">
    <location>
        <position position="149"/>
    </location>
    <ligand>
        <name>substrate</name>
    </ligand>
</feature>
<dbReference type="InterPro" id="IPR005255">
    <property type="entry name" value="PdxA_fam"/>
</dbReference>
<dbReference type="InterPro" id="IPR037510">
    <property type="entry name" value="PdxA"/>
</dbReference>
<comment type="miscellaneous">
    <text evidence="7">The active site is located at the dimer interface.</text>
</comment>
<feature type="binding site" evidence="7">
    <location>
        <position position="313"/>
    </location>
    <ligand>
        <name>substrate</name>
    </ligand>
</feature>
<dbReference type="HAMAP" id="MF_00536">
    <property type="entry name" value="PdxA"/>
    <property type="match status" value="1"/>
</dbReference>
<feature type="binding site" evidence="7">
    <location>
        <position position="295"/>
    </location>
    <ligand>
        <name>substrate</name>
    </ligand>
</feature>
<keyword evidence="9" id="KW-1185">Reference proteome</keyword>
<keyword evidence="7" id="KW-0862">Zinc</keyword>
<protein>
    <recommendedName>
        <fullName evidence="7">4-hydroxythreonine-4-phosphate dehydrogenase</fullName>
        <ecNumber evidence="7">1.1.1.262</ecNumber>
    </recommendedName>
    <alternativeName>
        <fullName evidence="7">4-(phosphohydroxy)-L-threonine dehydrogenase</fullName>
    </alternativeName>
</protein>
<evidence type="ECO:0000256" key="6">
    <source>
        <dbReference type="ARBA" id="ARBA00023096"/>
    </source>
</evidence>
<comment type="caution">
    <text evidence="8">The sequence shown here is derived from an EMBL/GenBank/DDBJ whole genome shotgun (WGS) entry which is preliminary data.</text>
</comment>
<dbReference type="NCBIfam" id="TIGR00557">
    <property type="entry name" value="pdxA"/>
    <property type="match status" value="1"/>
</dbReference>
<evidence type="ECO:0000313" key="8">
    <source>
        <dbReference type="EMBL" id="MFC3303729.1"/>
    </source>
</evidence>
<dbReference type="GO" id="GO:0050570">
    <property type="term" value="F:4-hydroxythreonine-4-phosphate dehydrogenase activity"/>
    <property type="evidence" value="ECO:0007669"/>
    <property type="project" value="UniProtKB-EC"/>
</dbReference>
<feature type="binding site" evidence="7">
    <location>
        <position position="187"/>
    </location>
    <ligand>
        <name>a divalent metal cation</name>
        <dbReference type="ChEBI" id="CHEBI:60240"/>
        <note>ligand shared between dimeric partners</note>
    </ligand>
</feature>
<comment type="catalytic activity">
    <reaction evidence="7">
        <text>4-(phosphooxy)-L-threonine + NAD(+) = 3-amino-2-oxopropyl phosphate + CO2 + NADH</text>
        <dbReference type="Rhea" id="RHEA:32275"/>
        <dbReference type="ChEBI" id="CHEBI:16526"/>
        <dbReference type="ChEBI" id="CHEBI:57279"/>
        <dbReference type="ChEBI" id="CHEBI:57540"/>
        <dbReference type="ChEBI" id="CHEBI:57945"/>
        <dbReference type="ChEBI" id="CHEBI:58452"/>
        <dbReference type="EC" id="1.1.1.262"/>
    </reaction>
</comment>
<comment type="cofactor">
    <cofactor evidence="7">
        <name>Zn(2+)</name>
        <dbReference type="ChEBI" id="CHEBI:29105"/>
    </cofactor>
    <cofactor evidence="7">
        <name>Mg(2+)</name>
        <dbReference type="ChEBI" id="CHEBI:18420"/>
    </cofactor>
    <cofactor evidence="7">
        <name>Co(2+)</name>
        <dbReference type="ChEBI" id="CHEBI:48828"/>
    </cofactor>
    <text evidence="7">Binds 1 divalent metal cation per subunit. Can use ions such as Zn(2+), Mg(2+) or Co(2+).</text>
</comment>
<dbReference type="EC" id="1.1.1.262" evidence="7"/>
<feature type="binding site" evidence="7">
    <location>
        <position position="232"/>
    </location>
    <ligand>
        <name>a divalent metal cation</name>
        <dbReference type="ChEBI" id="CHEBI:60240"/>
        <note>ligand shared between dimeric partners</note>
    </ligand>
</feature>
<comment type="function">
    <text evidence="7">Catalyzes the NAD(P)-dependent oxidation of 4-(phosphooxy)-L-threonine (HTP) into 2-amino-3-oxo-4-(phosphooxy)butyric acid which spontaneously decarboxylates to form 3-amino-2-oxopropyl phosphate (AHAP).</text>
</comment>
<comment type="subunit">
    <text evidence="7">Homodimer.</text>
</comment>
<keyword evidence="6 7" id="KW-0664">Pyridoxine biosynthesis</keyword>
<evidence type="ECO:0000256" key="1">
    <source>
        <dbReference type="ARBA" id="ARBA00022490"/>
    </source>
</evidence>
<evidence type="ECO:0000256" key="5">
    <source>
        <dbReference type="ARBA" id="ARBA00023027"/>
    </source>
</evidence>
<keyword evidence="7" id="KW-0460">Magnesium</keyword>
<evidence type="ECO:0000256" key="2">
    <source>
        <dbReference type="ARBA" id="ARBA00022723"/>
    </source>
</evidence>
<dbReference type="Pfam" id="PF04166">
    <property type="entry name" value="PdxA"/>
    <property type="match status" value="1"/>
</dbReference>
<proteinExistence type="inferred from homology"/>
<evidence type="ECO:0000256" key="3">
    <source>
        <dbReference type="ARBA" id="ARBA00022857"/>
    </source>
</evidence>
<dbReference type="SUPFAM" id="SSF53659">
    <property type="entry name" value="Isocitrate/Isopropylmalate dehydrogenase-like"/>
    <property type="match status" value="1"/>
</dbReference>
<name>A0ABV7ME40_9PROT</name>
<dbReference type="PANTHER" id="PTHR30004">
    <property type="entry name" value="4-HYDROXYTHREONINE-4-PHOSPHATE DEHYDROGENASE"/>
    <property type="match status" value="1"/>
</dbReference>
<dbReference type="Proteomes" id="UP001595607">
    <property type="component" value="Unassembled WGS sequence"/>
</dbReference>
<feature type="binding site" evidence="7">
    <location>
        <position position="287"/>
    </location>
    <ligand>
        <name>a divalent metal cation</name>
        <dbReference type="ChEBI" id="CHEBI:60240"/>
        <note>ligand shared between dimeric partners</note>
    </ligand>
</feature>
<dbReference type="NCBIfam" id="NF003699">
    <property type="entry name" value="PRK05312.1"/>
    <property type="match status" value="1"/>
</dbReference>
<accession>A0ABV7ME40</accession>
<keyword evidence="2 7" id="KW-0479">Metal-binding</keyword>
<keyword evidence="5 7" id="KW-0520">NAD</keyword>
<sequence>MVGGSPLPLAVSMGEPAGIGTEVLLKCYQALRKPAAGGRIPFFLIDDPARVARITREAHLDFHVASIERPADTAEAFAEALPVLPLSGIDPAPLMAVEAGKPSPATADAVTGSIRRAVELALAGEAGGVVTLPIQKSALQDANFPYPGHTEYLGALTKGAPWPEGEPRGPVMMLAAGDFRTVPVTVHVPLRSVAEQLGTDTIIRIARVTANSLRHDFGVAHPRIAVAGLNPHAGEDGHLGTEDRDVIGPAIAALRDAGIDAHGPHPADTMFHEEARQHYDAALAMYHDQALIPIKTVAFHQAVNVTIGLPIVRTSPDHGTGLAIAGKGVARPDSTLNAILMASRMAESRRRVLA</sequence>